<accession>A0A212EYH7</accession>
<organism evidence="2 3">
    <name type="scientific">Danaus plexippus plexippus</name>
    <dbReference type="NCBI Taxonomy" id="278856"/>
    <lineage>
        <taxon>Eukaryota</taxon>
        <taxon>Metazoa</taxon>
        <taxon>Ecdysozoa</taxon>
        <taxon>Arthropoda</taxon>
        <taxon>Hexapoda</taxon>
        <taxon>Insecta</taxon>
        <taxon>Pterygota</taxon>
        <taxon>Neoptera</taxon>
        <taxon>Endopterygota</taxon>
        <taxon>Lepidoptera</taxon>
        <taxon>Glossata</taxon>
        <taxon>Ditrysia</taxon>
        <taxon>Papilionoidea</taxon>
        <taxon>Nymphalidae</taxon>
        <taxon>Danainae</taxon>
        <taxon>Danaini</taxon>
        <taxon>Danaina</taxon>
        <taxon>Danaus</taxon>
        <taxon>Danaus</taxon>
    </lineage>
</organism>
<dbReference type="KEGG" id="dpl:KGM_212865"/>
<dbReference type="eggNOG" id="KOG2044">
    <property type="taxonomic scope" value="Eukaryota"/>
</dbReference>
<dbReference type="InParanoid" id="A0A212EYH7"/>
<evidence type="ECO:0000313" key="2">
    <source>
        <dbReference type="EMBL" id="OWR46542.1"/>
    </source>
</evidence>
<feature type="compositionally biased region" description="Low complexity" evidence="1">
    <location>
        <begin position="58"/>
        <end position="105"/>
    </location>
</feature>
<gene>
    <name evidence="2" type="ORF">KGM_212865</name>
</gene>
<evidence type="ECO:0000256" key="1">
    <source>
        <dbReference type="SAM" id="MobiDB-lite"/>
    </source>
</evidence>
<proteinExistence type="predicted"/>
<feature type="compositionally biased region" description="Polar residues" evidence="1">
    <location>
        <begin position="24"/>
        <end position="39"/>
    </location>
</feature>
<feature type="region of interest" description="Disordered" evidence="1">
    <location>
        <begin position="1"/>
        <end position="105"/>
    </location>
</feature>
<reference evidence="2 3" key="1">
    <citation type="journal article" date="2011" name="Cell">
        <title>The monarch butterfly genome yields insights into long-distance migration.</title>
        <authorList>
            <person name="Zhan S."/>
            <person name="Merlin C."/>
            <person name="Boore J.L."/>
            <person name="Reppert S.M."/>
        </authorList>
    </citation>
    <scope>NUCLEOTIDE SEQUENCE [LARGE SCALE GENOMIC DNA]</scope>
    <source>
        <strain evidence="2">F-2</strain>
    </source>
</reference>
<comment type="caution">
    <text evidence="2">The sequence shown here is derived from an EMBL/GenBank/DDBJ whole genome shotgun (WGS) entry which is preliminary data.</text>
</comment>
<name>A0A212EYH7_DANPL</name>
<keyword evidence="3" id="KW-1185">Reference proteome</keyword>
<dbReference type="Proteomes" id="UP000007151">
    <property type="component" value="Unassembled WGS sequence"/>
</dbReference>
<evidence type="ECO:0000313" key="3">
    <source>
        <dbReference type="Proteomes" id="UP000007151"/>
    </source>
</evidence>
<sequence>MYHLFVPDRSQSFGPYRGGYVPSQGYNQGYNRSYNTQGQDRGYNQDRGNHNQDRGNHNQGYRQNYNSNQNYRQNQGYSQNKYQGGYQRQGNDRQGYGQGNNQNQRPSGSIAMLYILYQTQLDELQSTGSVSRPPHISVYAAEVIHRPVRRPVGRLAYDDVD</sequence>
<feature type="compositionally biased region" description="Basic and acidic residues" evidence="1">
    <location>
        <begin position="43"/>
        <end position="56"/>
    </location>
</feature>
<dbReference type="AlphaFoldDB" id="A0A212EYH7"/>
<protein>
    <submittedName>
        <fullName evidence="2">Uncharacterized protein</fullName>
    </submittedName>
</protein>
<dbReference type="EMBL" id="AGBW02011506">
    <property type="protein sequence ID" value="OWR46542.1"/>
    <property type="molecule type" value="Genomic_DNA"/>
</dbReference>